<comment type="caution">
    <text evidence="1">The sequence shown here is derived from an EMBL/GenBank/DDBJ whole genome shotgun (WGS) entry which is preliminary data.</text>
</comment>
<name>X0S7R2_9ZZZZ</name>
<protein>
    <submittedName>
        <fullName evidence="1">Uncharacterized protein</fullName>
    </submittedName>
</protein>
<feature type="non-terminal residue" evidence="1">
    <location>
        <position position="1"/>
    </location>
</feature>
<proteinExistence type="predicted"/>
<evidence type="ECO:0000313" key="1">
    <source>
        <dbReference type="EMBL" id="GAF77078.1"/>
    </source>
</evidence>
<dbReference type="AlphaFoldDB" id="X0S7R2"/>
<reference evidence="1" key="1">
    <citation type="journal article" date="2014" name="Front. Microbiol.">
        <title>High frequency of phylogenetically diverse reductive dehalogenase-homologous genes in deep subseafloor sedimentary metagenomes.</title>
        <authorList>
            <person name="Kawai M."/>
            <person name="Futagami T."/>
            <person name="Toyoda A."/>
            <person name="Takaki Y."/>
            <person name="Nishi S."/>
            <person name="Hori S."/>
            <person name="Arai W."/>
            <person name="Tsubouchi T."/>
            <person name="Morono Y."/>
            <person name="Uchiyama I."/>
            <person name="Ito T."/>
            <person name="Fujiyama A."/>
            <person name="Inagaki F."/>
            <person name="Takami H."/>
        </authorList>
    </citation>
    <scope>NUCLEOTIDE SEQUENCE</scope>
    <source>
        <strain evidence="1">Expedition CK06-06</strain>
    </source>
</reference>
<sequence length="29" mass="3105">VLGSRRVGEPNPELESLVTVARGRGALRD</sequence>
<gene>
    <name evidence="1" type="ORF">S01H1_03370</name>
</gene>
<accession>X0S7R2</accession>
<dbReference type="EMBL" id="BARS01001845">
    <property type="protein sequence ID" value="GAF77078.1"/>
    <property type="molecule type" value="Genomic_DNA"/>
</dbReference>
<organism evidence="1">
    <name type="scientific">marine sediment metagenome</name>
    <dbReference type="NCBI Taxonomy" id="412755"/>
    <lineage>
        <taxon>unclassified sequences</taxon>
        <taxon>metagenomes</taxon>
        <taxon>ecological metagenomes</taxon>
    </lineage>
</organism>